<dbReference type="Pfam" id="PF13206">
    <property type="entry name" value="VSG_B"/>
    <property type="match status" value="1"/>
</dbReference>
<comment type="function">
    <text evidence="1">VSG forms a coat on the surface of the parasite. The trypanosome evades the immune response of the host by expressing a series of antigenically distinct VSGs from an estimated 1000 VSG genes.</text>
</comment>
<evidence type="ECO:0000256" key="1">
    <source>
        <dbReference type="ARBA" id="ARBA00002523"/>
    </source>
</evidence>
<sequence>MHTTTVLQVIALLLSQRKAAAVAAGDNEHHFLDLCALIALTQRPIPELPETQQATTDYQEIQKLNISLSGTDWRKQFDKTGTPPKRAAYKPSGATEDSLRKERRPYWINAEDEIETDKGPEKILRSAGADGATQADRQRLLALLQPIAEAAASTFTEIENLKQASKALTAAAIHKKIQTATYGEQATAAADLTAAVFKAANGNPTNRKELCGDTTSASAKARTLTAFLYCICAGEQSQNAGGFKACSNAQPANADAQAALTNVHTAIQGLINVCPEPGNDKVTPDDITKLIAAVAGKTTSKAQQAFYGTFAATDCGGLSGSGLCVYYKTTTKADSKAYHNIQWKKQLSDAANDLRDQQLATQRLQGLLLQLKSLKKQAYNLRPQLEIYKKLQVTAGKSGTTQEAQAKKGDDCKQHTKNATCTENNCKWKATTEEAGTCEAKAEEQKSQGTGEGASGTSATTGCTRHGTDKTACENDKTGDKQNCAWRKGKDDEPDKETEKCRNGCFLVNNKFALMTASFASLVAF</sequence>
<feature type="chain" id="PRO_5009615337" evidence="10">
    <location>
        <begin position="22"/>
        <end position="525"/>
    </location>
</feature>
<evidence type="ECO:0000256" key="9">
    <source>
        <dbReference type="SAM" id="MobiDB-lite"/>
    </source>
</evidence>
<feature type="compositionally biased region" description="Basic and acidic residues" evidence="9">
    <location>
        <begin position="488"/>
        <end position="499"/>
    </location>
</feature>
<evidence type="ECO:0000256" key="10">
    <source>
        <dbReference type="SAM" id="SignalP"/>
    </source>
</evidence>
<dbReference type="EMBL" id="KX699951">
    <property type="protein sequence ID" value="APD73907.1"/>
    <property type="molecule type" value="Genomic_DNA"/>
</dbReference>
<keyword evidence="4" id="KW-0336">GPI-anchor</keyword>
<feature type="region of interest" description="Disordered" evidence="9">
    <location>
        <begin position="74"/>
        <end position="97"/>
    </location>
</feature>
<feature type="signal peptide" evidence="10">
    <location>
        <begin position="1"/>
        <end position="21"/>
    </location>
</feature>
<dbReference type="GO" id="GO:0005886">
    <property type="term" value="C:plasma membrane"/>
    <property type="evidence" value="ECO:0007669"/>
    <property type="project" value="UniProtKB-SubCell"/>
</dbReference>
<keyword evidence="6" id="KW-0472">Membrane</keyword>
<dbReference type="VEuPathDB" id="TriTrypDB:Tb1125.8.460"/>
<dbReference type="AlphaFoldDB" id="A0A1J0R7V0"/>
<evidence type="ECO:0000256" key="7">
    <source>
        <dbReference type="ARBA" id="ARBA00023180"/>
    </source>
</evidence>
<evidence type="ECO:0000256" key="6">
    <source>
        <dbReference type="ARBA" id="ARBA00023136"/>
    </source>
</evidence>
<feature type="domain" description="Trypanosome variant surface glycoprotein B-type N-terminal" evidence="12">
    <location>
        <begin position="9"/>
        <end position="372"/>
    </location>
</feature>
<feature type="region of interest" description="Disordered" evidence="9">
    <location>
        <begin position="442"/>
        <end position="499"/>
    </location>
</feature>
<feature type="compositionally biased region" description="Low complexity" evidence="9">
    <location>
        <begin position="455"/>
        <end position="464"/>
    </location>
</feature>
<keyword evidence="8" id="KW-0449">Lipoprotein</keyword>
<dbReference type="Pfam" id="PF10659">
    <property type="entry name" value="Trypan_glycop_C"/>
    <property type="match status" value="1"/>
</dbReference>
<dbReference type="VEuPathDB" id="TriTrypDB:Tb427_000005900"/>
<reference evidence="13" key="1">
    <citation type="submission" date="2016-08" db="EMBL/GenBank/DDBJ databases">
        <title>VSG repertoire of Trypanosoma brucei EATRO 1125.</title>
        <authorList>
            <person name="Cross G.A."/>
        </authorList>
    </citation>
    <scope>NUCLEOTIDE SEQUENCE</scope>
    <source>
        <strain evidence="13">EATRO 1125</strain>
    </source>
</reference>
<accession>A0A1J0R7V0</accession>
<evidence type="ECO:0000256" key="2">
    <source>
        <dbReference type="ARBA" id="ARBA00004609"/>
    </source>
</evidence>
<organism evidence="13">
    <name type="scientific">Trypanosoma brucei</name>
    <dbReference type="NCBI Taxonomy" id="5691"/>
    <lineage>
        <taxon>Eukaryota</taxon>
        <taxon>Discoba</taxon>
        <taxon>Euglenozoa</taxon>
        <taxon>Kinetoplastea</taxon>
        <taxon>Metakinetoplastina</taxon>
        <taxon>Trypanosomatida</taxon>
        <taxon>Trypanosomatidae</taxon>
        <taxon>Trypanosoma</taxon>
    </lineage>
</organism>
<comment type="subcellular location">
    <subcellularLocation>
        <location evidence="2">Cell membrane</location>
        <topology evidence="2">Lipid-anchor</topology>
        <topology evidence="2">GPI-anchor</topology>
    </subcellularLocation>
</comment>
<evidence type="ECO:0000256" key="5">
    <source>
        <dbReference type="ARBA" id="ARBA00022729"/>
    </source>
</evidence>
<evidence type="ECO:0000259" key="12">
    <source>
        <dbReference type="Pfam" id="PF13206"/>
    </source>
</evidence>
<dbReference type="GO" id="GO:0098552">
    <property type="term" value="C:side of membrane"/>
    <property type="evidence" value="ECO:0007669"/>
    <property type="project" value="UniProtKB-KW"/>
</dbReference>
<dbReference type="InterPro" id="IPR025932">
    <property type="entry name" value="Trypano_VSG_B_N_dom"/>
</dbReference>
<keyword evidence="7" id="KW-0325">Glycoprotein</keyword>
<name>A0A1J0R7V0_9TRYP</name>
<feature type="compositionally biased region" description="Basic and acidic residues" evidence="9">
    <location>
        <begin position="466"/>
        <end position="480"/>
    </location>
</feature>
<evidence type="ECO:0000313" key="13">
    <source>
        <dbReference type="EMBL" id="APD73907.1"/>
    </source>
</evidence>
<evidence type="ECO:0000259" key="11">
    <source>
        <dbReference type="Pfam" id="PF10659"/>
    </source>
</evidence>
<evidence type="ECO:0000256" key="4">
    <source>
        <dbReference type="ARBA" id="ARBA00022622"/>
    </source>
</evidence>
<evidence type="ECO:0000256" key="8">
    <source>
        <dbReference type="ARBA" id="ARBA00023288"/>
    </source>
</evidence>
<keyword evidence="5 10" id="KW-0732">Signal</keyword>
<dbReference type="InterPro" id="IPR019609">
    <property type="entry name" value="Variant_surf_glycoprt_trypan_C"/>
</dbReference>
<keyword evidence="3" id="KW-1003">Cell membrane</keyword>
<dbReference type="VEuPathDB" id="TriTrypDB:Tb927.8.460"/>
<evidence type="ECO:0000256" key="3">
    <source>
        <dbReference type="ARBA" id="ARBA00022475"/>
    </source>
</evidence>
<protein>
    <submittedName>
        <fullName evidence="13">Variant surface glycoprotein 1125.1784</fullName>
    </submittedName>
</protein>
<feature type="domain" description="Trypanosome variant surface glycoprotein C-terminal" evidence="11">
    <location>
        <begin position="412"/>
        <end position="523"/>
    </location>
</feature>
<proteinExistence type="predicted"/>